<evidence type="ECO:0000313" key="2">
    <source>
        <dbReference type="Proteomes" id="UP001163835"/>
    </source>
</evidence>
<protein>
    <submittedName>
        <fullName evidence="1">Uncharacterized protein</fullName>
    </submittedName>
</protein>
<reference evidence="1" key="1">
    <citation type="submission" date="2022-09" db="EMBL/GenBank/DDBJ databases">
        <title>A Global Phylogenomic Analysis of the Shiitake Genus Lentinula.</title>
        <authorList>
            <consortium name="DOE Joint Genome Institute"/>
            <person name="Sierra-Patev S."/>
            <person name="Min B."/>
            <person name="Naranjo-Ortiz M."/>
            <person name="Looney B."/>
            <person name="Konkel Z."/>
            <person name="Slot J.C."/>
            <person name="Sakamoto Y."/>
            <person name="Steenwyk J.L."/>
            <person name="Rokas A."/>
            <person name="Carro J."/>
            <person name="Camarero S."/>
            <person name="Ferreira P."/>
            <person name="Molpeceres G."/>
            <person name="Ruiz-Duenas F.J."/>
            <person name="Serrano A."/>
            <person name="Henrissat B."/>
            <person name="Drula E."/>
            <person name="Hughes K.W."/>
            <person name="Mata J.L."/>
            <person name="Ishikawa N.K."/>
            <person name="Vargas-Isla R."/>
            <person name="Ushijima S."/>
            <person name="Smith C.A."/>
            <person name="Ahrendt S."/>
            <person name="Andreopoulos W."/>
            <person name="He G."/>
            <person name="Labutti K."/>
            <person name="Lipzen A."/>
            <person name="Ng V."/>
            <person name="Riley R."/>
            <person name="Sandor L."/>
            <person name="Barry K."/>
            <person name="Martinez A.T."/>
            <person name="Xiao Y."/>
            <person name="Gibbons J.G."/>
            <person name="Terashima K."/>
            <person name="Grigoriev I.V."/>
            <person name="Hibbett D.S."/>
        </authorList>
    </citation>
    <scope>NUCLEOTIDE SEQUENCE</scope>
    <source>
        <strain evidence="1">TMI1499</strain>
    </source>
</reference>
<evidence type="ECO:0000313" key="1">
    <source>
        <dbReference type="EMBL" id="KAJ3815696.1"/>
    </source>
</evidence>
<dbReference type="Proteomes" id="UP001163835">
    <property type="component" value="Unassembled WGS sequence"/>
</dbReference>
<name>A0ACC1UF20_9AGAR</name>
<comment type="caution">
    <text evidence="1">The sequence shown here is derived from an EMBL/GenBank/DDBJ whole genome shotgun (WGS) entry which is preliminary data.</text>
</comment>
<organism evidence="1 2">
    <name type="scientific">Lentinula aff. lateritia</name>
    <dbReference type="NCBI Taxonomy" id="2804960"/>
    <lineage>
        <taxon>Eukaryota</taxon>
        <taxon>Fungi</taxon>
        <taxon>Dikarya</taxon>
        <taxon>Basidiomycota</taxon>
        <taxon>Agaricomycotina</taxon>
        <taxon>Agaricomycetes</taxon>
        <taxon>Agaricomycetidae</taxon>
        <taxon>Agaricales</taxon>
        <taxon>Marasmiineae</taxon>
        <taxon>Omphalotaceae</taxon>
        <taxon>Lentinula</taxon>
    </lineage>
</organism>
<proteinExistence type="predicted"/>
<sequence>MLTLPEELLHLVAGYLAYSSTFIERELPEFHYKYATEEIRSLSLVCRRMRRICLPFLLAFVRIEFDSGITCFRDQCLANPRFAESIKALHISSIHLKGSDILRQLLPRLPRLSWIHFESFKSDVSLFIALHCQVNVRTVVIESVHHLTSSDASKVLLHRGEIYHPHKKLLWESHLSRGMQVAQLTIHQPHFLYEGFRRFSGLRELDLIMGRRPVTLSWLPEITSAHPQLQKITFQDRFKHYFSRKLTLPFISDFVDRVCREDGLSDVFEFTRLVVSRNTLPKQSSEQWHVSGLKIVVRSALDRILPIINFSFPNVSVLSLEFQAQATYHIDNFITMLLRFPSLKTVGLRHAFNHLHYGRKKPWTHQRAMVINQSKKTPAAIMVEAGMFWYTTCIAQAISSVEAFFVYEEGMIGCDDWTAVGWYTVQNVPESRARCVIGELDSRKGSYKRCEI</sequence>
<keyword evidence="2" id="KW-1185">Reference proteome</keyword>
<accession>A0ACC1UF20</accession>
<gene>
    <name evidence="1" type="ORF">F5876DRAFT_71710</name>
</gene>
<dbReference type="EMBL" id="MU794946">
    <property type="protein sequence ID" value="KAJ3815696.1"/>
    <property type="molecule type" value="Genomic_DNA"/>
</dbReference>